<feature type="compositionally biased region" description="Acidic residues" evidence="1">
    <location>
        <begin position="139"/>
        <end position="149"/>
    </location>
</feature>
<dbReference type="GO" id="GO:0000462">
    <property type="term" value="P:maturation of SSU-rRNA from tricistronic rRNA transcript (SSU-rRNA, 5.8S rRNA, LSU-rRNA)"/>
    <property type="evidence" value="ECO:0007669"/>
    <property type="project" value="TreeGrafter"/>
</dbReference>
<gene>
    <name evidence="2" type="ORF">M427DRAFT_354448</name>
</gene>
<dbReference type="PANTHER" id="PTHR28096">
    <property type="entry name" value="PROTEIN FAF1"/>
    <property type="match status" value="1"/>
</dbReference>
<dbReference type="InterPro" id="IPR053030">
    <property type="entry name" value="Ribosomal_biogenesis_FAF1-like"/>
</dbReference>
<feature type="compositionally biased region" description="Gly residues" evidence="1">
    <location>
        <begin position="394"/>
        <end position="410"/>
    </location>
</feature>
<feature type="compositionally biased region" description="Basic and acidic residues" evidence="1">
    <location>
        <begin position="213"/>
        <end position="232"/>
    </location>
</feature>
<feature type="compositionally biased region" description="Gly residues" evidence="1">
    <location>
        <begin position="318"/>
        <end position="328"/>
    </location>
</feature>
<feature type="compositionally biased region" description="Polar residues" evidence="1">
    <location>
        <begin position="200"/>
        <end position="209"/>
    </location>
</feature>
<dbReference type="PANTHER" id="PTHR28096:SF1">
    <property type="entry name" value="PROTEIN FAF1"/>
    <property type="match status" value="1"/>
</dbReference>
<dbReference type="Proteomes" id="UP000070544">
    <property type="component" value="Unassembled WGS sequence"/>
</dbReference>
<accession>A0A139AC86</accession>
<evidence type="ECO:0000313" key="3">
    <source>
        <dbReference type="Proteomes" id="UP000070544"/>
    </source>
</evidence>
<protein>
    <recommendedName>
        <fullName evidence="4">Protein FAF1</fullName>
    </recommendedName>
</protein>
<dbReference type="OrthoDB" id="5556956at2759"/>
<dbReference type="AlphaFoldDB" id="A0A139AC86"/>
<feature type="compositionally biased region" description="Basic and acidic residues" evidence="1">
    <location>
        <begin position="184"/>
        <end position="194"/>
    </location>
</feature>
<reference evidence="2 3" key="1">
    <citation type="journal article" date="2015" name="Genome Biol. Evol.">
        <title>Phylogenomic analyses indicate that early fungi evolved digesting cell walls of algal ancestors of land plants.</title>
        <authorList>
            <person name="Chang Y."/>
            <person name="Wang S."/>
            <person name="Sekimoto S."/>
            <person name="Aerts A.L."/>
            <person name="Choi C."/>
            <person name="Clum A."/>
            <person name="LaButti K.M."/>
            <person name="Lindquist E.A."/>
            <person name="Yee Ngan C."/>
            <person name="Ohm R.A."/>
            <person name="Salamov A.A."/>
            <person name="Grigoriev I.V."/>
            <person name="Spatafora J.W."/>
            <person name="Berbee M.L."/>
        </authorList>
    </citation>
    <scope>NUCLEOTIDE SEQUENCE [LARGE SCALE GENOMIC DNA]</scope>
    <source>
        <strain evidence="2 3">JEL478</strain>
    </source>
</reference>
<evidence type="ECO:0008006" key="4">
    <source>
        <dbReference type="Google" id="ProtNLM"/>
    </source>
</evidence>
<feature type="region of interest" description="Disordered" evidence="1">
    <location>
        <begin position="366"/>
        <end position="417"/>
    </location>
</feature>
<sequence length="417" mass="44045">MDAAARLEQLFMQQFEMDEGLDQTVGADGTGTRRGTETIKPKKRKRIAEEKDGAKSAPGRGVVALGGGGKAGKKRRVDDGSHQRGSSKTLDSILSKLNPSDEDSGSESDEGGADSEVEVDSDADSFISDDSQDLMDGVEHDDTDDDEVNDKEVNAADKPKRSSGPRPPPGPIVVVASDPSARPRVSDGRSKADWKAFMSSKVSNLTASGQPPRKPESKADAAEDEEARRDDRELADLLKESGLIEEITTSSLPARDRRRHIMSRAASLGLAPEKSQQPLQVRLGIVRARHSRALSNLESARDQGVYASHLKGQLARGVGLGQSGGGSGVAELKEKKRERKVGRKEKEWATGGVGRVSGAVLRVTKEEMKRVEGSGGSGEGGKKAGRGKGHMKGGRGGGRGGKGGRGSRGGGGKHARY</sequence>
<dbReference type="EMBL" id="KQ965771">
    <property type="protein sequence ID" value="KXS14085.1"/>
    <property type="molecule type" value="Genomic_DNA"/>
</dbReference>
<feature type="compositionally biased region" description="Basic residues" evidence="1">
    <location>
        <begin position="383"/>
        <end position="393"/>
    </location>
</feature>
<feature type="region of interest" description="Disordered" evidence="1">
    <location>
        <begin position="18"/>
        <end position="232"/>
    </location>
</feature>
<feature type="compositionally biased region" description="Acidic residues" evidence="1">
    <location>
        <begin position="100"/>
        <end position="123"/>
    </location>
</feature>
<feature type="region of interest" description="Disordered" evidence="1">
    <location>
        <begin position="316"/>
        <end position="349"/>
    </location>
</feature>
<feature type="compositionally biased region" description="Basic and acidic residues" evidence="1">
    <location>
        <begin position="150"/>
        <end position="160"/>
    </location>
</feature>
<dbReference type="OMA" id="RHIMSRA"/>
<name>A0A139AC86_GONPJ</name>
<dbReference type="STRING" id="1344416.A0A139AC86"/>
<evidence type="ECO:0000256" key="1">
    <source>
        <dbReference type="SAM" id="MobiDB-lite"/>
    </source>
</evidence>
<proteinExistence type="predicted"/>
<organism evidence="2 3">
    <name type="scientific">Gonapodya prolifera (strain JEL478)</name>
    <name type="common">Monoblepharis prolifera</name>
    <dbReference type="NCBI Taxonomy" id="1344416"/>
    <lineage>
        <taxon>Eukaryota</taxon>
        <taxon>Fungi</taxon>
        <taxon>Fungi incertae sedis</taxon>
        <taxon>Chytridiomycota</taxon>
        <taxon>Chytridiomycota incertae sedis</taxon>
        <taxon>Monoblepharidomycetes</taxon>
        <taxon>Monoblepharidales</taxon>
        <taxon>Gonapodyaceae</taxon>
        <taxon>Gonapodya</taxon>
    </lineage>
</organism>
<evidence type="ECO:0000313" key="2">
    <source>
        <dbReference type="EMBL" id="KXS14085.1"/>
    </source>
</evidence>
<keyword evidence="3" id="KW-1185">Reference proteome</keyword>
<feature type="compositionally biased region" description="Polar residues" evidence="1">
    <location>
        <begin position="83"/>
        <end position="98"/>
    </location>
</feature>
<dbReference type="GO" id="GO:0005730">
    <property type="term" value="C:nucleolus"/>
    <property type="evidence" value="ECO:0007669"/>
    <property type="project" value="TreeGrafter"/>
</dbReference>